<evidence type="ECO:0000313" key="12">
    <source>
        <dbReference type="EMBL" id="MDV2621707.1"/>
    </source>
</evidence>
<dbReference type="PRINTS" id="PR01069">
    <property type="entry name" value="ACCCTRFRASEA"/>
</dbReference>
<keyword evidence="7" id="KW-0067">ATP-binding</keyword>
<dbReference type="PANTHER" id="PTHR42853">
    <property type="entry name" value="ACETYL-COENZYME A CARBOXYLASE CARBOXYL TRANSFERASE SUBUNIT ALPHA"/>
    <property type="match status" value="1"/>
</dbReference>
<reference evidence="12" key="2">
    <citation type="submission" date="2023-10" db="EMBL/GenBank/DDBJ databases">
        <authorList>
            <person name="Khurajog B."/>
        </authorList>
    </citation>
    <scope>NUCLEOTIDE SEQUENCE</scope>
    <source>
        <strain evidence="12">BF9</strain>
    </source>
</reference>
<keyword evidence="3" id="KW-0444">Lipid biosynthesis</keyword>
<evidence type="ECO:0000256" key="8">
    <source>
        <dbReference type="ARBA" id="ARBA00023098"/>
    </source>
</evidence>
<evidence type="ECO:0000256" key="7">
    <source>
        <dbReference type="ARBA" id="ARBA00022840"/>
    </source>
</evidence>
<comment type="caution">
    <text evidence="12">The sequence shown here is derived from an EMBL/GenBank/DDBJ whole genome shotgun (WGS) entry which is preliminary data.</text>
</comment>
<evidence type="ECO:0000259" key="11">
    <source>
        <dbReference type="PROSITE" id="PS50989"/>
    </source>
</evidence>
<dbReference type="GO" id="GO:0016743">
    <property type="term" value="F:carboxyl- or carbamoyltransferase activity"/>
    <property type="evidence" value="ECO:0007669"/>
    <property type="project" value="InterPro"/>
</dbReference>
<comment type="catalytic activity">
    <reaction evidence="10">
        <text>N(6)-carboxybiotinyl-L-lysyl-[protein] + acetyl-CoA = N(6)-biotinyl-L-lysyl-[protein] + malonyl-CoA</text>
        <dbReference type="Rhea" id="RHEA:54728"/>
        <dbReference type="Rhea" id="RHEA-COMP:10505"/>
        <dbReference type="Rhea" id="RHEA-COMP:10506"/>
        <dbReference type="ChEBI" id="CHEBI:57288"/>
        <dbReference type="ChEBI" id="CHEBI:57384"/>
        <dbReference type="ChEBI" id="CHEBI:83144"/>
        <dbReference type="ChEBI" id="CHEBI:83145"/>
        <dbReference type="EC" id="2.1.3.15"/>
    </reaction>
</comment>
<dbReference type="AlphaFoldDB" id="A0AAW8YHI5"/>
<dbReference type="GO" id="GO:0006633">
    <property type="term" value="P:fatty acid biosynthetic process"/>
    <property type="evidence" value="ECO:0007669"/>
    <property type="project" value="UniProtKB-KW"/>
</dbReference>
<keyword evidence="4" id="KW-0808">Transferase</keyword>
<dbReference type="GO" id="GO:0009317">
    <property type="term" value="C:acetyl-CoA carboxylase complex"/>
    <property type="evidence" value="ECO:0007669"/>
    <property type="project" value="InterPro"/>
</dbReference>
<dbReference type="InterPro" id="IPR029045">
    <property type="entry name" value="ClpP/crotonase-like_dom_sf"/>
</dbReference>
<evidence type="ECO:0000256" key="10">
    <source>
        <dbReference type="ARBA" id="ARBA00049152"/>
    </source>
</evidence>
<dbReference type="GO" id="GO:0003989">
    <property type="term" value="F:acetyl-CoA carboxylase activity"/>
    <property type="evidence" value="ECO:0007669"/>
    <property type="project" value="InterPro"/>
</dbReference>
<dbReference type="Proteomes" id="UP001280897">
    <property type="component" value="Unassembled WGS sequence"/>
</dbReference>
<dbReference type="PROSITE" id="PS50989">
    <property type="entry name" value="COA_CT_CTER"/>
    <property type="match status" value="1"/>
</dbReference>
<protein>
    <recommendedName>
        <fullName evidence="2">acetyl-CoA carboxytransferase</fullName>
        <ecNumber evidence="2">2.1.3.15</ecNumber>
    </recommendedName>
</protein>
<dbReference type="RefSeq" id="WP_036685845.1">
    <property type="nucleotide sequence ID" value="NZ_CP066046.1"/>
</dbReference>
<dbReference type="NCBIfam" id="NF041504">
    <property type="entry name" value="AccA_sub"/>
    <property type="match status" value="1"/>
</dbReference>
<dbReference type="Pfam" id="PF03255">
    <property type="entry name" value="ACCA"/>
    <property type="match status" value="1"/>
</dbReference>
<dbReference type="PANTHER" id="PTHR42853:SF3">
    <property type="entry name" value="ACETYL-COENZYME A CARBOXYLASE CARBOXYL TRANSFERASE SUBUNIT ALPHA, CHLOROPLASTIC"/>
    <property type="match status" value="1"/>
</dbReference>
<name>A0AAW8YHI5_PEDAC</name>
<keyword evidence="8" id="KW-0443">Lipid metabolism</keyword>
<dbReference type="EMBL" id="JAWJAV010000004">
    <property type="protein sequence ID" value="MDV2621707.1"/>
    <property type="molecule type" value="Genomic_DNA"/>
</dbReference>
<accession>A0AAW8YHI5</accession>
<keyword evidence="5" id="KW-0547">Nucleotide-binding</keyword>
<organism evidence="12 13">
    <name type="scientific">Pediococcus acidilactici</name>
    <dbReference type="NCBI Taxonomy" id="1254"/>
    <lineage>
        <taxon>Bacteria</taxon>
        <taxon>Bacillati</taxon>
        <taxon>Bacillota</taxon>
        <taxon>Bacilli</taxon>
        <taxon>Lactobacillales</taxon>
        <taxon>Lactobacillaceae</taxon>
        <taxon>Pediococcus</taxon>
        <taxon>Pediococcus acidilactici group</taxon>
    </lineage>
</organism>
<gene>
    <name evidence="12" type="primary">accA</name>
    <name evidence="12" type="ORF">R0G89_08180</name>
</gene>
<dbReference type="GO" id="GO:0005524">
    <property type="term" value="F:ATP binding"/>
    <property type="evidence" value="ECO:0007669"/>
    <property type="project" value="UniProtKB-KW"/>
</dbReference>
<dbReference type="InterPro" id="IPR011763">
    <property type="entry name" value="COA_CT_C"/>
</dbReference>
<evidence type="ECO:0000256" key="3">
    <source>
        <dbReference type="ARBA" id="ARBA00022516"/>
    </source>
</evidence>
<proteinExistence type="predicted"/>
<sequence length="255" mass="28334">MDKELSVRLNKVRSAQRITGRQIIQQLFTEIVEMHGDRVNSDDPAVWAGIGLFEEQPVTFLSVDRGQDLTERLAKNGGAVRAGGYRKALRNVELAQRFDRPVVSFLNMPGADASVDSENEGQSLMIANLMETMGALRVPNLAVIVGEGHSGGALAFANANQLWMLENGLFSVAAPEAMAAILRDDRALARVPMTASQLQQIGIADQVFKEGPQLTENLRKALRQWLATSRKMDENELVMQREQKFQQVLRDWFAD</sequence>
<comment type="pathway">
    <text evidence="1">Lipid metabolism; malonyl-CoA biosynthesis; malonyl-CoA from acetyl-CoA: step 1/1.</text>
</comment>
<evidence type="ECO:0000256" key="1">
    <source>
        <dbReference type="ARBA" id="ARBA00004956"/>
    </source>
</evidence>
<keyword evidence="6" id="KW-0276">Fatty acid metabolism</keyword>
<evidence type="ECO:0000256" key="9">
    <source>
        <dbReference type="ARBA" id="ARBA00023160"/>
    </source>
</evidence>
<evidence type="ECO:0000256" key="5">
    <source>
        <dbReference type="ARBA" id="ARBA00022741"/>
    </source>
</evidence>
<feature type="domain" description="CoA carboxyltransferase C-terminal" evidence="11">
    <location>
        <begin position="1"/>
        <end position="255"/>
    </location>
</feature>
<evidence type="ECO:0000313" key="13">
    <source>
        <dbReference type="Proteomes" id="UP001280897"/>
    </source>
</evidence>
<evidence type="ECO:0000256" key="6">
    <source>
        <dbReference type="ARBA" id="ARBA00022832"/>
    </source>
</evidence>
<dbReference type="SUPFAM" id="SSF52096">
    <property type="entry name" value="ClpP/crotonase"/>
    <property type="match status" value="1"/>
</dbReference>
<reference evidence="12" key="1">
    <citation type="journal article" date="2023" name="PeerJ">
        <title>Selection and evaluation of lactic acid bacteria from chicken feces in Thailand as potential probiotics.</title>
        <authorList>
            <person name="Khurajog B."/>
            <person name="Disastra Y."/>
            <person name="Lawwyne L.D."/>
            <person name="Sirichokchatchawan W."/>
            <person name="Niyomtham W."/>
            <person name="Yindee J."/>
            <person name="Hampson D.J."/>
            <person name="Prapasarakul N."/>
        </authorList>
    </citation>
    <scope>NUCLEOTIDE SEQUENCE</scope>
    <source>
        <strain evidence="12">BF9</strain>
    </source>
</reference>
<evidence type="ECO:0000256" key="2">
    <source>
        <dbReference type="ARBA" id="ARBA00011883"/>
    </source>
</evidence>
<keyword evidence="9" id="KW-0275">Fatty acid biosynthesis</keyword>
<dbReference type="EC" id="2.1.3.15" evidence="2"/>
<dbReference type="InterPro" id="IPR001095">
    <property type="entry name" value="Acetyl_CoA_COase_a_su"/>
</dbReference>
<dbReference type="Gene3D" id="3.90.226.10">
    <property type="entry name" value="2-enoyl-CoA Hydratase, Chain A, domain 1"/>
    <property type="match status" value="1"/>
</dbReference>
<evidence type="ECO:0000256" key="4">
    <source>
        <dbReference type="ARBA" id="ARBA00022679"/>
    </source>
</evidence>